<comment type="caution">
    <text evidence="13">The sequence shown here is derived from an EMBL/GenBank/DDBJ whole genome shotgun (WGS) entry which is preliminary data.</text>
</comment>
<dbReference type="Proteomes" id="UP001549164">
    <property type="component" value="Unassembled WGS sequence"/>
</dbReference>
<dbReference type="NCBIfam" id="NF003652">
    <property type="entry name" value="PRK05286.2-5"/>
    <property type="match status" value="1"/>
</dbReference>
<dbReference type="InterPro" id="IPR050074">
    <property type="entry name" value="DHO_dehydrogenase"/>
</dbReference>
<keyword evidence="6 11" id="KW-0288">FMN</keyword>
<feature type="binding site" evidence="11">
    <location>
        <position position="175"/>
    </location>
    <ligand>
        <name>substrate</name>
    </ligand>
</feature>
<feature type="binding site" evidence="11">
    <location>
        <position position="262"/>
    </location>
    <ligand>
        <name>FMN</name>
        <dbReference type="ChEBI" id="CHEBI:58210"/>
    </ligand>
</feature>
<gene>
    <name evidence="11" type="primary">pyrD</name>
    <name evidence="13" type="ORF">ABID12_003335</name>
</gene>
<reference evidence="13 14" key="1">
    <citation type="submission" date="2024-06" db="EMBL/GenBank/DDBJ databases">
        <title>Genomic Encyclopedia of Type Strains, Phase IV (KMG-IV): sequencing the most valuable type-strain genomes for metagenomic binning, comparative biology and taxonomic classification.</title>
        <authorList>
            <person name="Goeker M."/>
        </authorList>
    </citation>
    <scope>NUCLEOTIDE SEQUENCE [LARGE SCALE GENOMIC DNA]</scope>
    <source>
        <strain evidence="13 14">DSM 28102</strain>
    </source>
</reference>
<feature type="active site" description="Nucleophile" evidence="11">
    <location>
        <position position="173"/>
    </location>
</feature>
<sequence length="363" mass="38479">MINLFKCGARNAVFMLEPEAAHGLTIKGIASGLMPRARHAADSRLAVTAAGLSFANPLGVAAGLDKNGEAIDGLMKLGFGHVEVGTVTPRPQPGNPKPRLFRLVQDEAVINRMGFNNEGHAALAVRLEKRKRRGIVGVNIGANKTSEDRIADYVAGIERFSALAEFLTINISSPNTPGLRDLQAREQLARLLDAVAGAREKAAVRVPVFLKIAPDLTEAGLDDIMIEIANSTLDGVIVSNTTLSRQGLRDRKLADENGGLSGAPLFDRSTALLARVRQRLGPDRVIIGVGGVSSGARALEKIRAGADLVQIYSGMVYEGPQLLSDSFAAILAALENDGLSSVRQLRDTAVDAWAEKPFIAPTG</sequence>
<comment type="subunit">
    <text evidence="11">Monomer.</text>
</comment>
<dbReference type="Gene3D" id="3.20.20.70">
    <property type="entry name" value="Aldolase class I"/>
    <property type="match status" value="1"/>
</dbReference>
<feature type="domain" description="Dihydroorotate dehydrogenase catalytic" evidence="12">
    <location>
        <begin position="45"/>
        <end position="324"/>
    </location>
</feature>
<dbReference type="NCBIfam" id="TIGR01036">
    <property type="entry name" value="pyrD_sub2"/>
    <property type="match status" value="1"/>
</dbReference>
<evidence type="ECO:0000259" key="12">
    <source>
        <dbReference type="Pfam" id="PF01180"/>
    </source>
</evidence>
<keyword evidence="9 11" id="KW-0472">Membrane</keyword>
<proteinExistence type="inferred from homology"/>
<evidence type="ECO:0000256" key="1">
    <source>
        <dbReference type="ARBA" id="ARBA00003125"/>
    </source>
</evidence>
<keyword evidence="5 11" id="KW-0285">Flavoprotein</keyword>
<protein>
    <recommendedName>
        <fullName evidence="11">Dihydroorotate dehydrogenase (quinone)</fullName>
        <ecNumber evidence="11">1.3.5.2</ecNumber>
    </recommendedName>
    <alternativeName>
        <fullName evidence="11">DHOdehase</fullName>
        <shortName evidence="11">DHOD</shortName>
        <shortName evidence="11">DHODase</shortName>
    </alternativeName>
    <alternativeName>
        <fullName evidence="11">Dihydroorotate oxidase</fullName>
    </alternativeName>
</protein>
<evidence type="ECO:0000256" key="8">
    <source>
        <dbReference type="ARBA" id="ARBA00023002"/>
    </source>
</evidence>
<evidence type="ECO:0000256" key="3">
    <source>
        <dbReference type="ARBA" id="ARBA00005161"/>
    </source>
</evidence>
<feature type="binding site" evidence="11">
    <location>
        <begin position="240"/>
        <end position="241"/>
    </location>
    <ligand>
        <name>substrate</name>
    </ligand>
</feature>
<dbReference type="PROSITE" id="PS00912">
    <property type="entry name" value="DHODEHASE_2"/>
    <property type="match status" value="1"/>
</dbReference>
<dbReference type="SUPFAM" id="SSF51395">
    <property type="entry name" value="FMN-linked oxidoreductases"/>
    <property type="match status" value="1"/>
</dbReference>
<keyword evidence="7 11" id="KW-0665">Pyrimidine biosynthesis</keyword>
<feature type="binding site" evidence="11">
    <location>
        <position position="139"/>
    </location>
    <ligand>
        <name>FMN</name>
        <dbReference type="ChEBI" id="CHEBI:58210"/>
    </ligand>
</feature>
<organism evidence="13 14">
    <name type="scientific">Martelella mangrovi</name>
    <dbReference type="NCBI Taxonomy" id="1397477"/>
    <lineage>
        <taxon>Bacteria</taxon>
        <taxon>Pseudomonadati</taxon>
        <taxon>Pseudomonadota</taxon>
        <taxon>Alphaproteobacteria</taxon>
        <taxon>Hyphomicrobiales</taxon>
        <taxon>Aurantimonadaceae</taxon>
        <taxon>Martelella</taxon>
    </lineage>
</organism>
<evidence type="ECO:0000256" key="11">
    <source>
        <dbReference type="HAMAP-Rule" id="MF_00225"/>
    </source>
</evidence>
<feature type="binding site" evidence="11">
    <location>
        <position position="170"/>
    </location>
    <ligand>
        <name>substrate</name>
    </ligand>
</feature>
<evidence type="ECO:0000256" key="10">
    <source>
        <dbReference type="ARBA" id="ARBA00048639"/>
    </source>
</evidence>
<dbReference type="EMBL" id="JBEPLY010000013">
    <property type="protein sequence ID" value="MET3601377.1"/>
    <property type="molecule type" value="Genomic_DNA"/>
</dbReference>
<dbReference type="EC" id="1.3.5.2" evidence="11"/>
<feature type="binding site" evidence="11">
    <location>
        <begin position="111"/>
        <end position="115"/>
    </location>
    <ligand>
        <name>substrate</name>
    </ligand>
</feature>
<dbReference type="InterPro" id="IPR001295">
    <property type="entry name" value="Dihydroorotate_DH_CS"/>
</dbReference>
<comment type="catalytic activity">
    <reaction evidence="10 11">
        <text>(S)-dihydroorotate + a quinone = orotate + a quinol</text>
        <dbReference type="Rhea" id="RHEA:30187"/>
        <dbReference type="ChEBI" id="CHEBI:24646"/>
        <dbReference type="ChEBI" id="CHEBI:30839"/>
        <dbReference type="ChEBI" id="CHEBI:30864"/>
        <dbReference type="ChEBI" id="CHEBI:132124"/>
        <dbReference type="EC" id="1.3.5.2"/>
    </reaction>
</comment>
<feature type="binding site" evidence="11">
    <location>
        <begin position="312"/>
        <end position="313"/>
    </location>
    <ligand>
        <name>FMN</name>
        <dbReference type="ChEBI" id="CHEBI:58210"/>
    </ligand>
</feature>
<dbReference type="InterPro" id="IPR005719">
    <property type="entry name" value="Dihydroorotate_DH_2"/>
</dbReference>
<dbReference type="Pfam" id="PF01180">
    <property type="entry name" value="DHO_dh"/>
    <property type="match status" value="1"/>
</dbReference>
<evidence type="ECO:0000256" key="2">
    <source>
        <dbReference type="ARBA" id="ARBA00004370"/>
    </source>
</evidence>
<feature type="binding site" evidence="11">
    <location>
        <position position="211"/>
    </location>
    <ligand>
        <name>FMN</name>
        <dbReference type="ChEBI" id="CHEBI:58210"/>
    </ligand>
</feature>
<name>A0ABV2IEM8_9HYPH</name>
<evidence type="ECO:0000256" key="4">
    <source>
        <dbReference type="ARBA" id="ARBA00005359"/>
    </source>
</evidence>
<comment type="similarity">
    <text evidence="4 11">Belongs to the dihydroorotate dehydrogenase family. Type 2 subfamily.</text>
</comment>
<dbReference type="PANTHER" id="PTHR48109:SF4">
    <property type="entry name" value="DIHYDROOROTATE DEHYDROGENASE (QUINONE), MITOCHONDRIAL"/>
    <property type="match status" value="1"/>
</dbReference>
<evidence type="ECO:0000256" key="6">
    <source>
        <dbReference type="ARBA" id="ARBA00022643"/>
    </source>
</evidence>
<evidence type="ECO:0000313" key="13">
    <source>
        <dbReference type="EMBL" id="MET3601377.1"/>
    </source>
</evidence>
<dbReference type="CDD" id="cd04738">
    <property type="entry name" value="DHOD_2_like"/>
    <property type="match status" value="1"/>
</dbReference>
<feature type="binding site" evidence="11">
    <location>
        <begin position="62"/>
        <end position="66"/>
    </location>
    <ligand>
        <name>FMN</name>
        <dbReference type="ChEBI" id="CHEBI:58210"/>
    </ligand>
</feature>
<accession>A0ABV2IEM8</accession>
<dbReference type="GO" id="GO:0106430">
    <property type="term" value="F:dihydroorotate dehydrogenase (quinone) activity"/>
    <property type="evidence" value="ECO:0007669"/>
    <property type="project" value="UniProtKB-EC"/>
</dbReference>
<comment type="subcellular location">
    <subcellularLocation>
        <location evidence="11">Cell membrane</location>
        <topology evidence="11">Peripheral membrane protein</topology>
    </subcellularLocation>
    <subcellularLocation>
        <location evidence="2">Membrane</location>
    </subcellularLocation>
</comment>
<dbReference type="RefSeq" id="WP_354435179.1">
    <property type="nucleotide sequence ID" value="NZ_JBEPLY010000013.1"/>
</dbReference>
<dbReference type="InterPro" id="IPR013785">
    <property type="entry name" value="Aldolase_TIM"/>
</dbReference>
<dbReference type="NCBIfam" id="NF003645">
    <property type="entry name" value="PRK05286.1-2"/>
    <property type="match status" value="1"/>
</dbReference>
<evidence type="ECO:0000256" key="5">
    <source>
        <dbReference type="ARBA" id="ARBA00022630"/>
    </source>
</evidence>
<dbReference type="PROSITE" id="PS00911">
    <property type="entry name" value="DHODEHASE_1"/>
    <property type="match status" value="1"/>
</dbReference>
<comment type="pathway">
    <text evidence="3 11">Pyrimidine metabolism; UMP biosynthesis via de novo pathway; orotate from (S)-dihydroorotate (quinone route): step 1/1.</text>
</comment>
<keyword evidence="8 11" id="KW-0560">Oxidoreductase</keyword>
<dbReference type="PANTHER" id="PTHR48109">
    <property type="entry name" value="DIHYDROOROTATE DEHYDROGENASE (QUINONE), MITOCHONDRIAL-RELATED"/>
    <property type="match status" value="1"/>
</dbReference>
<comment type="function">
    <text evidence="1 11">Catalyzes the conversion of dihydroorotate to orotate with quinone as electron acceptor.</text>
</comment>
<keyword evidence="11" id="KW-1003">Cell membrane</keyword>
<evidence type="ECO:0000256" key="9">
    <source>
        <dbReference type="ARBA" id="ARBA00023136"/>
    </source>
</evidence>
<dbReference type="InterPro" id="IPR005720">
    <property type="entry name" value="Dihydroorotate_DH_cat"/>
</dbReference>
<feature type="binding site" evidence="11">
    <location>
        <position position="239"/>
    </location>
    <ligand>
        <name>FMN</name>
        <dbReference type="ChEBI" id="CHEBI:58210"/>
    </ligand>
</feature>
<keyword evidence="14" id="KW-1185">Reference proteome</keyword>
<dbReference type="HAMAP" id="MF_00225">
    <property type="entry name" value="DHO_dh_type2"/>
    <property type="match status" value="1"/>
</dbReference>
<evidence type="ECO:0000256" key="7">
    <source>
        <dbReference type="ARBA" id="ARBA00022975"/>
    </source>
</evidence>
<feature type="binding site" evidence="11">
    <location>
        <position position="66"/>
    </location>
    <ligand>
        <name>substrate</name>
    </ligand>
</feature>
<feature type="binding site" evidence="11">
    <location>
        <position position="291"/>
    </location>
    <ligand>
        <name>FMN</name>
        <dbReference type="ChEBI" id="CHEBI:58210"/>
    </ligand>
</feature>
<comment type="cofactor">
    <cofactor evidence="11">
        <name>FMN</name>
        <dbReference type="ChEBI" id="CHEBI:58210"/>
    </cofactor>
    <text evidence="11">Binds 1 FMN per subunit.</text>
</comment>
<feature type="binding site" evidence="11">
    <location>
        <position position="170"/>
    </location>
    <ligand>
        <name>FMN</name>
        <dbReference type="ChEBI" id="CHEBI:58210"/>
    </ligand>
</feature>
<evidence type="ECO:0000313" key="14">
    <source>
        <dbReference type="Proteomes" id="UP001549164"/>
    </source>
</evidence>
<feature type="binding site" evidence="11">
    <location>
        <position position="86"/>
    </location>
    <ligand>
        <name>FMN</name>
        <dbReference type="ChEBI" id="CHEBI:58210"/>
    </ligand>
</feature>